<keyword evidence="2" id="KW-1185">Reference proteome</keyword>
<evidence type="ECO:0000313" key="2">
    <source>
        <dbReference type="Proteomes" id="UP001589703"/>
    </source>
</evidence>
<comment type="caution">
    <text evidence="1">The sequence shown here is derived from an EMBL/GenBank/DDBJ whole genome shotgun (WGS) entry which is preliminary data.</text>
</comment>
<dbReference type="EMBL" id="JBHMAR010000023">
    <property type="protein sequence ID" value="MFB9737133.1"/>
    <property type="molecule type" value="Genomic_DNA"/>
</dbReference>
<evidence type="ECO:0000313" key="1">
    <source>
        <dbReference type="EMBL" id="MFB9737133.1"/>
    </source>
</evidence>
<accession>A0ABV5VH34</accession>
<name>A0ABV5VH34_9ACTN</name>
<dbReference type="RefSeq" id="WP_247461585.1">
    <property type="nucleotide sequence ID" value="NZ_JBHMAR010000023.1"/>
</dbReference>
<sequence length="62" mass="6925">MKSVLEVTLDAGALKDDPAGEPGRILRYWAGHVRHCPLRPGDRSDVYESGYRDVGERRVVDS</sequence>
<proteinExistence type="predicted"/>
<gene>
    <name evidence="1" type="ORF">ACFFRO_18650</name>
</gene>
<dbReference type="Proteomes" id="UP001589703">
    <property type="component" value="Unassembled WGS sequence"/>
</dbReference>
<protein>
    <submittedName>
        <fullName evidence="1">Uncharacterized protein</fullName>
    </submittedName>
</protein>
<reference evidence="1 2" key="1">
    <citation type="submission" date="2024-09" db="EMBL/GenBank/DDBJ databases">
        <authorList>
            <person name="Sun Q."/>
            <person name="Mori K."/>
        </authorList>
    </citation>
    <scope>NUCLEOTIDE SEQUENCE [LARGE SCALE GENOMIC DNA]</scope>
    <source>
        <strain evidence="1 2">JCM 10918</strain>
    </source>
</reference>
<organism evidence="1 2">
    <name type="scientific">Streptomyces thermocoprophilus</name>
    <dbReference type="NCBI Taxonomy" id="78356"/>
    <lineage>
        <taxon>Bacteria</taxon>
        <taxon>Bacillati</taxon>
        <taxon>Actinomycetota</taxon>
        <taxon>Actinomycetes</taxon>
        <taxon>Kitasatosporales</taxon>
        <taxon>Streptomycetaceae</taxon>
        <taxon>Streptomyces</taxon>
    </lineage>
</organism>